<feature type="coiled-coil region" evidence="1">
    <location>
        <begin position="98"/>
        <end position="132"/>
    </location>
</feature>
<name>A0A1R0KYY6_9PSEU</name>
<proteinExistence type="predicted"/>
<organism evidence="3 4">
    <name type="scientific">Amycolatopsis coloradensis</name>
    <dbReference type="NCBI Taxonomy" id="76021"/>
    <lineage>
        <taxon>Bacteria</taxon>
        <taxon>Bacillati</taxon>
        <taxon>Actinomycetota</taxon>
        <taxon>Actinomycetes</taxon>
        <taxon>Pseudonocardiales</taxon>
        <taxon>Pseudonocardiaceae</taxon>
        <taxon>Amycolatopsis</taxon>
    </lineage>
</organism>
<dbReference type="RefSeq" id="WP_076157687.1">
    <property type="nucleotide sequence ID" value="NZ_JBEZVB010000023.1"/>
</dbReference>
<feature type="region of interest" description="Disordered" evidence="2">
    <location>
        <begin position="1"/>
        <end position="42"/>
    </location>
</feature>
<reference evidence="3 4" key="1">
    <citation type="submission" date="2016-01" db="EMBL/GenBank/DDBJ databases">
        <title>Amycolatopsis coloradensis genome sequencing and assembly.</title>
        <authorList>
            <person name="Mayilraj S."/>
        </authorList>
    </citation>
    <scope>NUCLEOTIDE SEQUENCE [LARGE SCALE GENOMIC DNA]</scope>
    <source>
        <strain evidence="3 4">DSM 44225</strain>
    </source>
</reference>
<feature type="compositionally biased region" description="Gly residues" evidence="2">
    <location>
        <begin position="233"/>
        <end position="257"/>
    </location>
</feature>
<feature type="compositionally biased region" description="Polar residues" evidence="2">
    <location>
        <begin position="30"/>
        <end position="41"/>
    </location>
</feature>
<dbReference type="InterPro" id="IPR038765">
    <property type="entry name" value="Papain-like_cys_pep_sf"/>
</dbReference>
<keyword evidence="1" id="KW-0175">Coiled coil</keyword>
<dbReference type="Proteomes" id="UP000187486">
    <property type="component" value="Unassembled WGS sequence"/>
</dbReference>
<evidence type="ECO:0000256" key="2">
    <source>
        <dbReference type="SAM" id="MobiDB-lite"/>
    </source>
</evidence>
<evidence type="ECO:0000313" key="4">
    <source>
        <dbReference type="Proteomes" id="UP000187486"/>
    </source>
</evidence>
<dbReference type="Gene3D" id="3.90.1720.10">
    <property type="entry name" value="endopeptidase domain like (from Nostoc punctiforme)"/>
    <property type="match status" value="1"/>
</dbReference>
<feature type="region of interest" description="Disordered" evidence="2">
    <location>
        <begin position="215"/>
        <end position="263"/>
    </location>
</feature>
<feature type="compositionally biased region" description="Basic and acidic residues" evidence="2">
    <location>
        <begin position="7"/>
        <end position="29"/>
    </location>
</feature>
<keyword evidence="4" id="KW-1185">Reference proteome</keyword>
<feature type="coiled-coil region" evidence="1">
    <location>
        <begin position="168"/>
        <end position="195"/>
    </location>
</feature>
<comment type="caution">
    <text evidence="3">The sequence shown here is derived from an EMBL/GenBank/DDBJ whole genome shotgun (WGS) entry which is preliminary data.</text>
</comment>
<sequence>MTTTEPNRGELDDPSHDRPKSMDAIDKHAQQAQKLNSSAVNDQAVKVGGAATRSNDLGDDLKVFREDVLREWDGKDADAVAEHLEKLVKASYKVSDKAEAAKNILQRVSEILDDVKKKVAQLAQEANDKDADNRALIGAARKRKNSSQDENEIAAAASDIERLRQLNEKDSNGKKDEIERALNDAEKQIDDLLKPLGLEIEGGFLELVPADTGQTTASSVHASPVDSRVGGPVHHGGGGDGGGGGGGGGGGVAGVQGDGRPAKPIDAQGDNPAKIAEQFLGRNAGDLKGSGELPAMQSWVPNNVNCANFVSGCLEASGLIDKNQASASVAGLTANLEADGWKSVPLSEAKPGDVVISNNGGHVVLYAGDGQFIGSNNVNPDGSQKISMGGGGGLVKILTPPT</sequence>
<accession>A0A1R0KYY6</accession>
<evidence type="ECO:0000256" key="1">
    <source>
        <dbReference type="SAM" id="Coils"/>
    </source>
</evidence>
<evidence type="ECO:0000313" key="3">
    <source>
        <dbReference type="EMBL" id="OLZ54571.1"/>
    </source>
</evidence>
<dbReference type="AlphaFoldDB" id="A0A1R0KYY6"/>
<protein>
    <submittedName>
        <fullName evidence="3">Peptidoglycan-binding protein</fullName>
    </submittedName>
</protein>
<dbReference type="SUPFAM" id="SSF54001">
    <property type="entry name" value="Cysteine proteinases"/>
    <property type="match status" value="1"/>
</dbReference>
<dbReference type="OrthoDB" id="9815778at2"/>
<gene>
    <name evidence="3" type="ORF">BS329_08595</name>
</gene>
<dbReference type="STRING" id="76021.BS329_08595"/>
<dbReference type="EMBL" id="MQUQ01000004">
    <property type="protein sequence ID" value="OLZ54571.1"/>
    <property type="molecule type" value="Genomic_DNA"/>
</dbReference>